<feature type="region of interest" description="Disordered" evidence="3">
    <location>
        <begin position="66"/>
        <end position="175"/>
    </location>
</feature>
<dbReference type="OMA" id="AMFEIVS"/>
<feature type="compositionally biased region" description="Low complexity" evidence="3">
    <location>
        <begin position="91"/>
        <end position="110"/>
    </location>
</feature>
<dbReference type="Pfam" id="PF00195">
    <property type="entry name" value="Chal_sti_synt_N"/>
    <property type="match status" value="2"/>
</dbReference>
<evidence type="ECO:0000259" key="4">
    <source>
        <dbReference type="Pfam" id="PF00195"/>
    </source>
</evidence>
<dbReference type="CDD" id="cd00831">
    <property type="entry name" value="CHS_like"/>
    <property type="match status" value="1"/>
</dbReference>
<dbReference type="Proteomes" id="UP000007015">
    <property type="component" value="Chromosome 1"/>
</dbReference>
<dbReference type="Pfam" id="PF02797">
    <property type="entry name" value="Chal_sti_synt_C"/>
    <property type="match status" value="1"/>
</dbReference>
<dbReference type="InterPro" id="IPR011141">
    <property type="entry name" value="Polyketide_synthase_type-III"/>
</dbReference>
<dbReference type="PANTHER" id="PTHR11877">
    <property type="entry name" value="HYDROXYMETHYLGLUTARYL-COA SYNTHASE"/>
    <property type="match status" value="1"/>
</dbReference>
<reference evidence="6 7" key="1">
    <citation type="journal article" date="2005" name="PLoS Biol.">
        <title>The genomes of Oryza sativa: a history of duplications.</title>
        <authorList>
            <person name="Yu J."/>
            <person name="Wang J."/>
            <person name="Lin W."/>
            <person name="Li S."/>
            <person name="Li H."/>
            <person name="Zhou J."/>
            <person name="Ni P."/>
            <person name="Dong W."/>
            <person name="Hu S."/>
            <person name="Zeng C."/>
            <person name="Zhang J."/>
            <person name="Zhang Y."/>
            <person name="Li R."/>
            <person name="Xu Z."/>
            <person name="Li S."/>
            <person name="Li X."/>
            <person name="Zheng H."/>
            <person name="Cong L."/>
            <person name="Lin L."/>
            <person name="Yin J."/>
            <person name="Geng J."/>
            <person name="Li G."/>
            <person name="Shi J."/>
            <person name="Liu J."/>
            <person name="Lv H."/>
            <person name="Li J."/>
            <person name="Wang J."/>
            <person name="Deng Y."/>
            <person name="Ran L."/>
            <person name="Shi X."/>
            <person name="Wang X."/>
            <person name="Wu Q."/>
            <person name="Li C."/>
            <person name="Ren X."/>
            <person name="Wang J."/>
            <person name="Wang X."/>
            <person name="Li D."/>
            <person name="Liu D."/>
            <person name="Zhang X."/>
            <person name="Ji Z."/>
            <person name="Zhao W."/>
            <person name="Sun Y."/>
            <person name="Zhang Z."/>
            <person name="Bao J."/>
            <person name="Han Y."/>
            <person name="Dong L."/>
            <person name="Ji J."/>
            <person name="Chen P."/>
            <person name="Wu S."/>
            <person name="Liu J."/>
            <person name="Xiao Y."/>
            <person name="Bu D."/>
            <person name="Tan J."/>
            <person name="Yang L."/>
            <person name="Ye C."/>
            <person name="Zhang J."/>
            <person name="Xu J."/>
            <person name="Zhou Y."/>
            <person name="Yu Y."/>
            <person name="Zhang B."/>
            <person name="Zhuang S."/>
            <person name="Wei H."/>
            <person name="Liu B."/>
            <person name="Lei M."/>
            <person name="Yu H."/>
            <person name="Li Y."/>
            <person name="Xu H."/>
            <person name="Wei S."/>
            <person name="He X."/>
            <person name="Fang L."/>
            <person name="Zhang Z."/>
            <person name="Zhang Y."/>
            <person name="Huang X."/>
            <person name="Su Z."/>
            <person name="Tong W."/>
            <person name="Li J."/>
            <person name="Tong Z."/>
            <person name="Li S."/>
            <person name="Ye J."/>
            <person name="Wang L."/>
            <person name="Fang L."/>
            <person name="Lei T."/>
            <person name="Chen C."/>
            <person name="Chen H."/>
            <person name="Xu Z."/>
            <person name="Li H."/>
            <person name="Huang H."/>
            <person name="Zhang F."/>
            <person name="Xu H."/>
            <person name="Li N."/>
            <person name="Zhao C."/>
            <person name="Li S."/>
            <person name="Dong L."/>
            <person name="Huang Y."/>
            <person name="Li L."/>
            <person name="Xi Y."/>
            <person name="Qi Q."/>
            <person name="Li W."/>
            <person name="Zhang B."/>
            <person name="Hu W."/>
            <person name="Zhang Y."/>
            <person name="Tian X."/>
            <person name="Jiao Y."/>
            <person name="Liang X."/>
            <person name="Jin J."/>
            <person name="Gao L."/>
            <person name="Zheng W."/>
            <person name="Hao B."/>
            <person name="Liu S."/>
            <person name="Wang W."/>
            <person name="Yuan L."/>
            <person name="Cao M."/>
            <person name="McDermott J."/>
            <person name="Samudrala R."/>
            <person name="Wang J."/>
            <person name="Wong G.K."/>
            <person name="Yang H."/>
        </authorList>
    </citation>
    <scope>NUCLEOTIDE SEQUENCE [LARGE SCALE GENOMIC DNA]</scope>
    <source>
        <strain evidence="7">cv. 93-11</strain>
    </source>
</reference>
<sequence>MAAENGHRGSGIAAIMGIGKAVPAHVFPQKSFPDYYFDISNSNHMVDQKAKFTKIWRAWLAGGRSAPLRPLPAPLPRPDGGRSILRSLTNAGSAPRHPPSSSSSPGSTHSGQLNPLTGRPGWPDSKPPASPLADATVVEATAAGSGGERREAEGKREKGGREEGGRREELANHGVPRLGAEAARAAIADWGGRASDITHLVFVTSTSGCLPGADFELLGLLGLPPSTKRAMVYQAGCYGGGTALRLAKDLAENSPGARVLVVCSEVIALVLRGPSESHVGNLVGQVIFGDAAGAVVVGSCPAAAAGERAMFEIVSASQEVVPGTRDAVVSELREEGIVFTLHRDVPRQIGDSIGRLVERALLAQQQPANAAIGAADAAAPDLNGMFWVVHAGGRKILDRMESKLGLGKEKLEASRAVMAQYGNTRSSCVVLVMEEMRRRSEERGLRTAGEGLDMGMLVGFGPGLTVETIVLRALPIN</sequence>
<protein>
    <recommendedName>
        <fullName evidence="8">Chalcone synthase</fullName>
    </recommendedName>
</protein>
<feature type="domain" description="Chalcone/stilbene synthase C-terminal" evidence="5">
    <location>
        <begin position="312"/>
        <end position="475"/>
    </location>
</feature>
<accession>B8ABH3</accession>
<evidence type="ECO:0000256" key="2">
    <source>
        <dbReference type="RuleBase" id="RU003633"/>
    </source>
</evidence>
<dbReference type="AlphaFoldDB" id="B8ABH3"/>
<organism evidence="6 7">
    <name type="scientific">Oryza sativa subsp. indica</name>
    <name type="common">Rice</name>
    <dbReference type="NCBI Taxonomy" id="39946"/>
    <lineage>
        <taxon>Eukaryota</taxon>
        <taxon>Viridiplantae</taxon>
        <taxon>Streptophyta</taxon>
        <taxon>Embryophyta</taxon>
        <taxon>Tracheophyta</taxon>
        <taxon>Spermatophyta</taxon>
        <taxon>Magnoliopsida</taxon>
        <taxon>Liliopsida</taxon>
        <taxon>Poales</taxon>
        <taxon>Poaceae</taxon>
        <taxon>BOP clade</taxon>
        <taxon>Oryzoideae</taxon>
        <taxon>Oryzeae</taxon>
        <taxon>Oryzinae</taxon>
        <taxon>Oryza</taxon>
        <taxon>Oryza sativa</taxon>
    </lineage>
</organism>
<name>B8ABH3_ORYSI</name>
<dbReference type="PANTHER" id="PTHR11877:SF79">
    <property type="entry name" value="OS04G0304600 PROTEIN"/>
    <property type="match status" value="1"/>
</dbReference>
<feature type="domain" description="Chalcone/stilbene synthase N-terminal" evidence="4">
    <location>
        <begin position="5"/>
        <end position="55"/>
    </location>
</feature>
<dbReference type="FunFam" id="3.40.47.10:FF:000014">
    <property type="entry name" value="Chalcone synthase 1"/>
    <property type="match status" value="1"/>
</dbReference>
<comment type="similarity">
    <text evidence="1 2">Belongs to the thiolase-like superfamily. Chalcone/stilbene synthases family.</text>
</comment>
<dbReference type="InterPro" id="IPR001099">
    <property type="entry name" value="Chalcone/stilbene_synt_N"/>
</dbReference>
<dbReference type="STRING" id="39946.B8ABH3"/>
<feature type="domain" description="Chalcone/stilbene synthase N-terminal" evidence="4">
    <location>
        <begin position="166"/>
        <end position="301"/>
    </location>
</feature>
<evidence type="ECO:0000256" key="3">
    <source>
        <dbReference type="SAM" id="MobiDB-lite"/>
    </source>
</evidence>
<evidence type="ECO:0000259" key="5">
    <source>
        <dbReference type="Pfam" id="PF02797"/>
    </source>
</evidence>
<evidence type="ECO:0000313" key="6">
    <source>
        <dbReference type="EMBL" id="EEC71032.1"/>
    </source>
</evidence>
<gene>
    <name evidence="6" type="ORF">OsI_02740</name>
</gene>
<keyword evidence="2" id="KW-0012">Acyltransferase</keyword>
<keyword evidence="7" id="KW-1185">Reference proteome</keyword>
<keyword evidence="2" id="KW-0808">Transferase</keyword>
<proteinExistence type="inferred from homology"/>
<feature type="compositionally biased region" description="Basic and acidic residues" evidence="3">
    <location>
        <begin position="147"/>
        <end position="171"/>
    </location>
</feature>
<dbReference type="SUPFAM" id="SSF53901">
    <property type="entry name" value="Thiolase-like"/>
    <property type="match status" value="2"/>
</dbReference>
<evidence type="ECO:0008006" key="8">
    <source>
        <dbReference type="Google" id="ProtNLM"/>
    </source>
</evidence>
<evidence type="ECO:0000256" key="1">
    <source>
        <dbReference type="ARBA" id="ARBA00005531"/>
    </source>
</evidence>
<evidence type="ECO:0000313" key="7">
    <source>
        <dbReference type="Proteomes" id="UP000007015"/>
    </source>
</evidence>
<dbReference type="Gramene" id="BGIOSGA001262-TA">
    <property type="protein sequence ID" value="BGIOSGA001262-PA"/>
    <property type="gene ID" value="BGIOSGA001262"/>
</dbReference>
<dbReference type="GO" id="GO:0030639">
    <property type="term" value="P:polyketide biosynthetic process"/>
    <property type="evidence" value="ECO:0007669"/>
    <property type="project" value="TreeGrafter"/>
</dbReference>
<dbReference type="InterPro" id="IPR012328">
    <property type="entry name" value="Chalcone/stilbene_synt_C"/>
</dbReference>
<dbReference type="GO" id="GO:0016747">
    <property type="term" value="F:acyltransferase activity, transferring groups other than amino-acyl groups"/>
    <property type="evidence" value="ECO:0007669"/>
    <property type="project" value="InterPro"/>
</dbReference>
<dbReference type="Gene3D" id="3.40.47.10">
    <property type="match status" value="2"/>
</dbReference>
<dbReference type="HOGENOM" id="CLU_034992_2_0_1"/>
<dbReference type="InterPro" id="IPR016039">
    <property type="entry name" value="Thiolase-like"/>
</dbReference>
<dbReference type="EMBL" id="CM000126">
    <property type="protein sequence ID" value="EEC71032.1"/>
    <property type="molecule type" value="Genomic_DNA"/>
</dbReference>